<dbReference type="InterPro" id="IPR006984">
    <property type="entry name" value="Fcf1/UTP23"/>
</dbReference>
<dbReference type="Gene3D" id="3.40.50.1010">
    <property type="entry name" value="5'-nuclease"/>
    <property type="match status" value="1"/>
</dbReference>
<dbReference type="Pfam" id="PF04900">
    <property type="entry name" value="Fcf1"/>
    <property type="match status" value="1"/>
</dbReference>
<dbReference type="EMBL" id="ML977014">
    <property type="protein sequence ID" value="KAF1951946.1"/>
    <property type="molecule type" value="Genomic_DNA"/>
</dbReference>
<keyword evidence="2" id="KW-0690">Ribosome biogenesis</keyword>
<accession>A0A6A5TMB5</accession>
<dbReference type="FunFam" id="3.40.50.1010:FF:000006">
    <property type="entry name" value="rRNA-processing protein UTP23 homolog"/>
    <property type="match status" value="1"/>
</dbReference>
<dbReference type="AlphaFoldDB" id="A0A6A5TMB5"/>
<dbReference type="OrthoDB" id="25675at2759"/>
<dbReference type="CDD" id="cd09865">
    <property type="entry name" value="PIN_ScUtp23p-like"/>
    <property type="match status" value="1"/>
</dbReference>
<evidence type="ECO:0000256" key="2">
    <source>
        <dbReference type="ARBA" id="ARBA00022517"/>
    </source>
</evidence>
<keyword evidence="11" id="KW-1185">Reference proteome</keyword>
<gene>
    <name evidence="10" type="ORF">CC80DRAFT_495816</name>
</gene>
<comment type="subcellular location">
    <subcellularLocation>
        <location evidence="1">Nucleus</location>
        <location evidence="1">Nucleolus</location>
    </subcellularLocation>
</comment>
<evidence type="ECO:0000313" key="11">
    <source>
        <dbReference type="Proteomes" id="UP000800035"/>
    </source>
</evidence>
<keyword evidence="3" id="KW-0698">rRNA processing</keyword>
<proteinExistence type="inferred from homology"/>
<evidence type="ECO:0000313" key="10">
    <source>
        <dbReference type="EMBL" id="KAF1951946.1"/>
    </source>
</evidence>
<keyword evidence="4" id="KW-0539">Nucleus</keyword>
<evidence type="ECO:0000256" key="6">
    <source>
        <dbReference type="ARBA" id="ARBA00038503"/>
    </source>
</evidence>
<feature type="compositionally biased region" description="Basic and acidic residues" evidence="8">
    <location>
        <begin position="161"/>
        <end position="171"/>
    </location>
</feature>
<dbReference type="InterPro" id="IPR029060">
    <property type="entry name" value="PIN-like_dom_sf"/>
</dbReference>
<dbReference type="PANTHER" id="PTHR12416">
    <property type="entry name" value="RRNA-PROCESSING PROTEIN UTP23 HOMOLOG"/>
    <property type="match status" value="1"/>
</dbReference>
<feature type="region of interest" description="Disordered" evidence="8">
    <location>
        <begin position="157"/>
        <end position="289"/>
    </location>
</feature>
<evidence type="ECO:0000256" key="4">
    <source>
        <dbReference type="ARBA" id="ARBA00023242"/>
    </source>
</evidence>
<feature type="compositionally biased region" description="Basic and acidic residues" evidence="8">
    <location>
        <begin position="180"/>
        <end position="192"/>
    </location>
</feature>
<protein>
    <recommendedName>
        <fullName evidence="7">U three protein 23</fullName>
    </recommendedName>
</protein>
<name>A0A6A5TMB5_9PLEO</name>
<reference evidence="10" key="1">
    <citation type="journal article" date="2020" name="Stud. Mycol.">
        <title>101 Dothideomycetes genomes: a test case for predicting lifestyles and emergence of pathogens.</title>
        <authorList>
            <person name="Haridas S."/>
            <person name="Albert R."/>
            <person name="Binder M."/>
            <person name="Bloem J."/>
            <person name="Labutti K."/>
            <person name="Salamov A."/>
            <person name="Andreopoulos B."/>
            <person name="Baker S."/>
            <person name="Barry K."/>
            <person name="Bills G."/>
            <person name="Bluhm B."/>
            <person name="Cannon C."/>
            <person name="Castanera R."/>
            <person name="Culley D."/>
            <person name="Daum C."/>
            <person name="Ezra D."/>
            <person name="Gonzalez J."/>
            <person name="Henrissat B."/>
            <person name="Kuo A."/>
            <person name="Liang C."/>
            <person name="Lipzen A."/>
            <person name="Lutzoni F."/>
            <person name="Magnuson J."/>
            <person name="Mondo S."/>
            <person name="Nolan M."/>
            <person name="Ohm R."/>
            <person name="Pangilinan J."/>
            <person name="Park H.-J."/>
            <person name="Ramirez L."/>
            <person name="Alfaro M."/>
            <person name="Sun H."/>
            <person name="Tritt A."/>
            <person name="Yoshinaga Y."/>
            <person name="Zwiers L.-H."/>
            <person name="Turgeon B."/>
            <person name="Goodwin S."/>
            <person name="Spatafora J."/>
            <person name="Crous P."/>
            <person name="Grigoriev I."/>
        </authorList>
    </citation>
    <scope>NUCLEOTIDE SEQUENCE</scope>
    <source>
        <strain evidence="10">CBS 675.92</strain>
    </source>
</reference>
<evidence type="ECO:0000256" key="1">
    <source>
        <dbReference type="ARBA" id="ARBA00004604"/>
    </source>
</evidence>
<evidence type="ECO:0000256" key="7">
    <source>
        <dbReference type="ARBA" id="ARBA00076388"/>
    </source>
</evidence>
<dbReference type="InterPro" id="IPR057776">
    <property type="entry name" value="UTP23_sensor"/>
</dbReference>
<sequence>MKLKRAKSYRKLLHQYQIQFGFREPYQVLLDSAILEDAHRLKIDLVPRLRSVLQGQIKPMITQCTIRHLYNATPKNNALIEQAKTYERRRCNHHQLEHPLSDLECLKEVVDGKGNGTNKHRYIVASQDLKVRKFMRGVAGVPLIYISKSVMLLEPMGTNSEEQRDREEKTKFRLGLKAKRNPDAGQKRKRDEDEVQQGAVDEEQPAETRPLKKKKHKGLKEPNPLSMKKSKKAATPSAPKPRPTETKEKQSTSTEGPEGDASAPRKRKRRHKPKGDSGGGVTEEAAVDS</sequence>
<dbReference type="SUPFAM" id="SSF88723">
    <property type="entry name" value="PIN domain-like"/>
    <property type="match status" value="1"/>
</dbReference>
<evidence type="ECO:0000259" key="9">
    <source>
        <dbReference type="Pfam" id="PF24779"/>
    </source>
</evidence>
<evidence type="ECO:0000256" key="3">
    <source>
        <dbReference type="ARBA" id="ARBA00022552"/>
    </source>
</evidence>
<evidence type="ECO:0000256" key="8">
    <source>
        <dbReference type="SAM" id="MobiDB-lite"/>
    </source>
</evidence>
<dbReference type="Pfam" id="PF24779">
    <property type="entry name" value="UTP23_sensor"/>
    <property type="match status" value="1"/>
</dbReference>
<dbReference type="GO" id="GO:0006364">
    <property type="term" value="P:rRNA processing"/>
    <property type="evidence" value="ECO:0007669"/>
    <property type="project" value="UniProtKB-KW"/>
</dbReference>
<comment type="function">
    <text evidence="5">Involved in rRNA-processing and ribosome biogenesis.</text>
</comment>
<organism evidence="10 11">
    <name type="scientific">Byssothecium circinans</name>
    <dbReference type="NCBI Taxonomy" id="147558"/>
    <lineage>
        <taxon>Eukaryota</taxon>
        <taxon>Fungi</taxon>
        <taxon>Dikarya</taxon>
        <taxon>Ascomycota</taxon>
        <taxon>Pezizomycotina</taxon>
        <taxon>Dothideomycetes</taxon>
        <taxon>Pleosporomycetidae</taxon>
        <taxon>Pleosporales</taxon>
        <taxon>Massarineae</taxon>
        <taxon>Massarinaceae</taxon>
        <taxon>Byssothecium</taxon>
    </lineage>
</organism>
<comment type="similarity">
    <text evidence="6">Belongs to the UTP23/FCF1 family. UTP23 subfamily.</text>
</comment>
<feature type="domain" description="UTP23 sensor motif region" evidence="9">
    <location>
        <begin position="213"/>
        <end position="232"/>
    </location>
</feature>
<dbReference type="Proteomes" id="UP000800035">
    <property type="component" value="Unassembled WGS sequence"/>
</dbReference>
<dbReference type="GO" id="GO:0032040">
    <property type="term" value="C:small-subunit processome"/>
    <property type="evidence" value="ECO:0007669"/>
    <property type="project" value="InterPro"/>
</dbReference>
<feature type="compositionally biased region" description="Basic residues" evidence="8">
    <location>
        <begin position="264"/>
        <end position="273"/>
    </location>
</feature>
<evidence type="ECO:0000256" key="5">
    <source>
        <dbReference type="ARBA" id="ARBA00037300"/>
    </source>
</evidence>